<dbReference type="GO" id="GO:0009626">
    <property type="term" value="P:plant-type hypersensitive response"/>
    <property type="evidence" value="ECO:0007669"/>
    <property type="project" value="UniProtKB-ARBA"/>
</dbReference>
<keyword evidence="3" id="KW-0677">Repeat</keyword>
<evidence type="ECO:0000256" key="6">
    <source>
        <dbReference type="ARBA" id="ARBA00023054"/>
    </source>
</evidence>
<dbReference type="Gene3D" id="3.40.50.300">
    <property type="entry name" value="P-loop containing nucleotide triphosphate hydrolases"/>
    <property type="match status" value="1"/>
</dbReference>
<dbReference type="PRINTS" id="PR00364">
    <property type="entry name" value="DISEASERSIST"/>
</dbReference>
<dbReference type="InterPro" id="IPR044974">
    <property type="entry name" value="Disease_R_plants"/>
</dbReference>
<dbReference type="FunFam" id="1.10.10.10:FF:000322">
    <property type="entry name" value="Probable disease resistance protein At1g63360"/>
    <property type="match status" value="1"/>
</dbReference>
<dbReference type="InterPro" id="IPR032675">
    <property type="entry name" value="LRR_dom_sf"/>
</dbReference>
<dbReference type="SUPFAM" id="SSF52058">
    <property type="entry name" value="L domain-like"/>
    <property type="match status" value="1"/>
</dbReference>
<comment type="caution">
    <text evidence="11">The sequence shown here is derived from an EMBL/GenBank/DDBJ whole genome shotgun (WGS) entry which is preliminary data.</text>
</comment>
<evidence type="ECO:0000259" key="7">
    <source>
        <dbReference type="Pfam" id="PF00931"/>
    </source>
</evidence>
<dbReference type="GO" id="GO:0042742">
    <property type="term" value="P:defense response to bacterium"/>
    <property type="evidence" value="ECO:0007669"/>
    <property type="project" value="UniProtKB-ARBA"/>
</dbReference>
<evidence type="ECO:0000256" key="4">
    <source>
        <dbReference type="ARBA" id="ARBA00022741"/>
    </source>
</evidence>
<dbReference type="InterPro" id="IPR036388">
    <property type="entry name" value="WH-like_DNA-bd_sf"/>
</dbReference>
<accession>A0A8T0SQ18</accession>
<dbReference type="InterPro" id="IPR038005">
    <property type="entry name" value="RX-like_CC"/>
</dbReference>
<evidence type="ECO:0000313" key="12">
    <source>
        <dbReference type="Proteomes" id="UP000823388"/>
    </source>
</evidence>
<dbReference type="CDD" id="cd14798">
    <property type="entry name" value="RX-CC_like"/>
    <property type="match status" value="1"/>
</dbReference>
<feature type="domain" description="Disease resistance protein winged helix" evidence="9">
    <location>
        <begin position="422"/>
        <end position="493"/>
    </location>
</feature>
<keyword evidence="2" id="KW-0433">Leucine-rich repeat</keyword>
<dbReference type="Pfam" id="PF23559">
    <property type="entry name" value="WHD_DRP"/>
    <property type="match status" value="1"/>
</dbReference>
<dbReference type="SUPFAM" id="SSF52540">
    <property type="entry name" value="P-loop containing nucleoside triphosphate hydrolases"/>
    <property type="match status" value="1"/>
</dbReference>
<dbReference type="GO" id="GO:0002758">
    <property type="term" value="P:innate immune response-activating signaling pathway"/>
    <property type="evidence" value="ECO:0007669"/>
    <property type="project" value="UniProtKB-ARBA"/>
</dbReference>
<dbReference type="InterPro" id="IPR042197">
    <property type="entry name" value="Apaf_helical"/>
</dbReference>
<dbReference type="Pfam" id="PF23598">
    <property type="entry name" value="LRR_14"/>
    <property type="match status" value="1"/>
</dbReference>
<dbReference type="OrthoDB" id="597744at2759"/>
<dbReference type="Gene3D" id="3.80.10.10">
    <property type="entry name" value="Ribonuclease Inhibitor"/>
    <property type="match status" value="1"/>
</dbReference>
<name>A0A8T0SQ18_PANVG</name>
<feature type="domain" description="Disease resistance R13L4/SHOC-2-like LRR" evidence="10">
    <location>
        <begin position="540"/>
        <end position="896"/>
    </location>
</feature>
<dbReference type="EMBL" id="CM029045">
    <property type="protein sequence ID" value="KAG2599187.1"/>
    <property type="molecule type" value="Genomic_DNA"/>
</dbReference>
<organism evidence="11 12">
    <name type="scientific">Panicum virgatum</name>
    <name type="common">Blackwell switchgrass</name>
    <dbReference type="NCBI Taxonomy" id="38727"/>
    <lineage>
        <taxon>Eukaryota</taxon>
        <taxon>Viridiplantae</taxon>
        <taxon>Streptophyta</taxon>
        <taxon>Embryophyta</taxon>
        <taxon>Tracheophyta</taxon>
        <taxon>Spermatophyta</taxon>
        <taxon>Magnoliopsida</taxon>
        <taxon>Liliopsida</taxon>
        <taxon>Poales</taxon>
        <taxon>Poaceae</taxon>
        <taxon>PACMAD clade</taxon>
        <taxon>Panicoideae</taxon>
        <taxon>Panicodae</taxon>
        <taxon>Paniceae</taxon>
        <taxon>Panicinae</taxon>
        <taxon>Panicum</taxon>
        <taxon>Panicum sect. Hiantes</taxon>
    </lineage>
</organism>
<dbReference type="InterPro" id="IPR058922">
    <property type="entry name" value="WHD_DRP"/>
</dbReference>
<dbReference type="Gene3D" id="1.20.5.4130">
    <property type="match status" value="1"/>
</dbReference>
<evidence type="ECO:0000259" key="8">
    <source>
        <dbReference type="Pfam" id="PF18052"/>
    </source>
</evidence>
<evidence type="ECO:0000259" key="10">
    <source>
        <dbReference type="Pfam" id="PF23598"/>
    </source>
</evidence>
<comment type="similarity">
    <text evidence="1">Belongs to the disease resistance NB-LRR family.</text>
</comment>
<dbReference type="Proteomes" id="UP000823388">
    <property type="component" value="Chromosome 5K"/>
</dbReference>
<reference evidence="11" key="1">
    <citation type="submission" date="2020-05" db="EMBL/GenBank/DDBJ databases">
        <title>WGS assembly of Panicum virgatum.</title>
        <authorList>
            <person name="Lovell J.T."/>
            <person name="Jenkins J."/>
            <person name="Shu S."/>
            <person name="Juenger T.E."/>
            <person name="Schmutz J."/>
        </authorList>
    </citation>
    <scope>NUCLEOTIDE SEQUENCE</scope>
    <source>
        <strain evidence="11">AP13</strain>
    </source>
</reference>
<keyword evidence="4" id="KW-0547">Nucleotide-binding</keyword>
<dbReference type="EMBL" id="CM029045">
    <property type="protein sequence ID" value="KAG2599189.1"/>
    <property type="molecule type" value="Genomic_DNA"/>
</dbReference>
<evidence type="ECO:0000256" key="3">
    <source>
        <dbReference type="ARBA" id="ARBA00022737"/>
    </source>
</evidence>
<sequence length="979" mass="109531">METALVCAVLKTLAPKIFAFLQGNHELRRGLEHEIQYIRKELSMIAAAIEDHDRRSWSEGRISDVQRIWIQGVRELAYSIEDSIDRFLHRVTREPGASSLRQKGHQLKTMSIRTKFAAEIRELRRKSEEASKLRELYTSGGQSSSTSGASASTFVASNMLTPAADLVGIDAPRDEVLELMQEDEGQPKRLKVISIVGFGGLGKTVLARQVYDSVAVGEEYGYNPRIWVRASEKGAGDVLKEILQQVQVGKQVHGGSCDDLVECLKFKRFFIVIDDMRSEYWNTIKNAFPKDMGVSSRVIVTTALQSIANACSADNGHVYVMRALSEEQSRELFFKQTSLEDYAPAEQVMKKCDGLPLALVTTAQLLQSKCQMTPAGCANLCRYMGEHVENEETLARLKHVLLQNYSSLPGHALKACLLYLSIFPSGHPIKRKCLIRRWLAEGFVEADHRRSAVDVAADNFKALTDRSIIKPIDVSNNAEAKTCQTHGMMLEFILQKSIRENFITSLYDQAGLPDKIRRLSLHGKGSARDKTNSNIDFSLVRSLTIFGAVGMHTVEFSKYELLRVLDLEECEALKDEHLKKISNLLMLRYLSLGGDITTLPKEISNLKFLETLDVRRAKTQIIPIPIEVIKLPGLIHLLGVFSLPDVRQEMRNLQSFLSKKSSLETLAGFVADQSTDFPQLMRHMNRLTKLKLWCRSTMDGSNNFSHLSSPIQEFIQRGTDVNDAPSLSLSFEGCSQDFLDFTLEENSCYLSSLKLHGDLRSLPQFVIKLGSVTELCLSSSGQLSGDVLAALSNVRSLHYLKLITTELNFVIEQGALKALRRLCIVAQSLTRLENQEGALQHLESLWLLCKDLNGLCGARIEYLGRIKDVALDDAVSNEARKVWKEAAKKHPRRPRICFIKTKEEAHQMQMGGGQPREISHSPAATSPEAEIQMQLDSVSEPSVAQRKRKFGLFFRSRKADVTITTEVSSAVSSHDVIST</sequence>
<evidence type="ECO:0000256" key="5">
    <source>
        <dbReference type="ARBA" id="ARBA00022821"/>
    </source>
</evidence>
<dbReference type="Gene3D" id="1.10.10.10">
    <property type="entry name" value="Winged helix-like DNA-binding domain superfamily/Winged helix DNA-binding domain"/>
    <property type="match status" value="1"/>
</dbReference>
<keyword evidence="12" id="KW-1185">Reference proteome</keyword>
<gene>
    <name evidence="11" type="ORF">PVAP13_5KG461500</name>
</gene>
<keyword evidence="6" id="KW-0175">Coiled coil</keyword>
<dbReference type="InterPro" id="IPR041118">
    <property type="entry name" value="Rx_N"/>
</dbReference>
<dbReference type="InterPro" id="IPR055414">
    <property type="entry name" value="LRR_R13L4/SHOC2-like"/>
</dbReference>
<dbReference type="PANTHER" id="PTHR23155">
    <property type="entry name" value="DISEASE RESISTANCE PROTEIN RP"/>
    <property type="match status" value="1"/>
</dbReference>
<proteinExistence type="inferred from homology"/>
<dbReference type="InterPro" id="IPR027417">
    <property type="entry name" value="P-loop_NTPase"/>
</dbReference>
<dbReference type="EMBL" id="CM029045">
    <property type="protein sequence ID" value="KAG2599188.1"/>
    <property type="molecule type" value="Genomic_DNA"/>
</dbReference>
<dbReference type="AlphaFoldDB" id="A0A8T0SQ18"/>
<dbReference type="InterPro" id="IPR002182">
    <property type="entry name" value="NB-ARC"/>
</dbReference>
<feature type="domain" description="NB-ARC" evidence="7">
    <location>
        <begin position="179"/>
        <end position="336"/>
    </location>
</feature>
<evidence type="ECO:0000256" key="1">
    <source>
        <dbReference type="ARBA" id="ARBA00008894"/>
    </source>
</evidence>
<evidence type="ECO:0000256" key="2">
    <source>
        <dbReference type="ARBA" id="ARBA00022614"/>
    </source>
</evidence>
<dbReference type="Pfam" id="PF00931">
    <property type="entry name" value="NB-ARC"/>
    <property type="match status" value="1"/>
</dbReference>
<keyword evidence="5" id="KW-0611">Plant defense</keyword>
<dbReference type="Gene3D" id="1.10.8.430">
    <property type="entry name" value="Helical domain of apoptotic protease-activating factors"/>
    <property type="match status" value="1"/>
</dbReference>
<dbReference type="PANTHER" id="PTHR23155:SF1227">
    <property type="entry name" value="OS11G0462500 PROTEIN"/>
    <property type="match status" value="1"/>
</dbReference>
<evidence type="ECO:0000259" key="9">
    <source>
        <dbReference type="Pfam" id="PF23559"/>
    </source>
</evidence>
<protein>
    <submittedName>
        <fullName evidence="11">Uncharacterized protein</fullName>
    </submittedName>
</protein>
<dbReference type="Pfam" id="PF18052">
    <property type="entry name" value="Rx_N"/>
    <property type="match status" value="1"/>
</dbReference>
<dbReference type="GO" id="GO:0043531">
    <property type="term" value="F:ADP binding"/>
    <property type="evidence" value="ECO:0007669"/>
    <property type="project" value="InterPro"/>
</dbReference>
<feature type="domain" description="Disease resistance N-terminal" evidence="8">
    <location>
        <begin position="9"/>
        <end position="101"/>
    </location>
</feature>
<evidence type="ECO:0000313" key="11">
    <source>
        <dbReference type="EMBL" id="KAG2599188.1"/>
    </source>
</evidence>